<feature type="compositionally biased region" description="Basic residues" evidence="1">
    <location>
        <begin position="281"/>
        <end position="293"/>
    </location>
</feature>
<feature type="compositionally biased region" description="Basic residues" evidence="1">
    <location>
        <begin position="371"/>
        <end position="388"/>
    </location>
</feature>
<proteinExistence type="predicted"/>
<evidence type="ECO:0000256" key="1">
    <source>
        <dbReference type="SAM" id="MobiDB-lite"/>
    </source>
</evidence>
<gene>
    <name evidence="2" type="ORF">KC01_LOCUS30024</name>
</gene>
<reference evidence="2 3" key="1">
    <citation type="submission" date="2024-04" db="EMBL/GenBank/DDBJ databases">
        <authorList>
            <person name="Waldvogel A.-M."/>
            <person name="Schoenle A."/>
        </authorList>
    </citation>
    <scope>NUCLEOTIDE SEQUENCE [LARGE SCALE GENOMIC DNA]</scope>
</reference>
<feature type="compositionally biased region" description="Low complexity" evidence="1">
    <location>
        <begin position="355"/>
        <end position="370"/>
    </location>
</feature>
<evidence type="ECO:0000313" key="2">
    <source>
        <dbReference type="EMBL" id="CAL1602220.1"/>
    </source>
</evidence>
<feature type="compositionally biased region" description="Basic and acidic residues" evidence="1">
    <location>
        <begin position="218"/>
        <end position="235"/>
    </location>
</feature>
<feature type="compositionally biased region" description="Basic and acidic residues" evidence="1">
    <location>
        <begin position="623"/>
        <end position="636"/>
    </location>
</feature>
<sequence>MPVHQDENFGASPLCGPSQSYVYNEKTHNGVQQKILKKAGISIKKEEPELARKRNELRAIREQIMLKRASVGLTCSSFAIDDPELCSDDEETDRPTESNKRLQDERVALSLQDRVKQILLHRGCSKVIQTRRSPIRYPLMQDHPLKFRVQVALQKRFMDPPVKAPNSQIPMLAQEQDNQGFLRFLNILNKGVDIDKLRDIVHSATEKESRPAPSNSQRGKDTNGVEGQPEPKKTDQQNNLKYILKTLGLSLDPDDMSKMADRTEERLYCGKKSTEEEKGKTRDKKPARHSGRKGSKDGYSPGQYTRAGSATSSTSNRWSPAKSSSSSRRHKSPQRSSRSQRRYRSRSLSPRRYRSPSLSPRRYRSPSLSPRRYRRSRSPYRRSRYSRSRSRDSSGDSSIDSYRDSRSSYSPRSRDRRDPPRSYQSSTQPYPYPPPPLPPPPQQYYNPPYLPQMYPPPGQYATHSQYAAYNSYWGYSQTSLAWSNMPGQMPPPIMPPPNMPPPIMPPPIMPPFLPSPQTDPITSILGPPPESVESSKPDIFLNYNKKKSRCLVTIQQVETTDRNLKDKSQKKEWHKMRNAMLKEAVKKRKEEQKRRKEEVKRRTEANKERRKNAVPELNDDEVGEKPDQKLKLEALNHGKKPSTQSAATETKTELDCDEVEEKPSLTEEEVKANLKLKLEAFNSRMKKRATEPAAAKTNTELQPSLTEDEMKANLKEKLEGFADKRKEGSKQSKKSEEADNI</sequence>
<keyword evidence="3" id="KW-1185">Reference proteome</keyword>
<organism evidence="2 3">
    <name type="scientific">Knipowitschia caucasica</name>
    <name type="common">Caucasian dwarf goby</name>
    <name type="synonym">Pomatoschistus caucasicus</name>
    <dbReference type="NCBI Taxonomy" id="637954"/>
    <lineage>
        <taxon>Eukaryota</taxon>
        <taxon>Metazoa</taxon>
        <taxon>Chordata</taxon>
        <taxon>Craniata</taxon>
        <taxon>Vertebrata</taxon>
        <taxon>Euteleostomi</taxon>
        <taxon>Actinopterygii</taxon>
        <taxon>Neopterygii</taxon>
        <taxon>Teleostei</taxon>
        <taxon>Neoteleostei</taxon>
        <taxon>Acanthomorphata</taxon>
        <taxon>Gobiaria</taxon>
        <taxon>Gobiiformes</taxon>
        <taxon>Gobioidei</taxon>
        <taxon>Gobiidae</taxon>
        <taxon>Gobiinae</taxon>
        <taxon>Knipowitschia</taxon>
    </lineage>
</organism>
<feature type="compositionally biased region" description="Basic residues" evidence="1">
    <location>
        <begin position="327"/>
        <end position="354"/>
    </location>
</feature>
<feature type="compositionally biased region" description="Polar residues" evidence="1">
    <location>
        <begin position="696"/>
        <end position="705"/>
    </location>
</feature>
<dbReference type="Proteomes" id="UP001497482">
    <property type="component" value="Chromosome 3"/>
</dbReference>
<feature type="compositionally biased region" description="Basic and acidic residues" evidence="1">
    <location>
        <begin position="401"/>
        <end position="420"/>
    </location>
</feature>
<feature type="region of interest" description="Disordered" evidence="1">
    <location>
        <begin position="585"/>
        <end position="669"/>
    </location>
</feature>
<name>A0AAV2LPQ2_KNICA</name>
<feature type="region of interest" description="Disordered" evidence="1">
    <location>
        <begin position="204"/>
        <end position="238"/>
    </location>
</feature>
<accession>A0AAV2LPQ2</accession>
<protein>
    <submittedName>
        <fullName evidence="2">Uncharacterized protein</fullName>
    </submittedName>
</protein>
<dbReference type="EMBL" id="OZ035825">
    <property type="protein sequence ID" value="CAL1602220.1"/>
    <property type="molecule type" value="Genomic_DNA"/>
</dbReference>
<feature type="compositionally biased region" description="Basic and acidic residues" evidence="1">
    <location>
        <begin position="588"/>
        <end position="613"/>
    </location>
</feature>
<feature type="region of interest" description="Disordered" evidence="1">
    <location>
        <begin position="261"/>
        <end position="450"/>
    </location>
</feature>
<evidence type="ECO:0000313" key="3">
    <source>
        <dbReference type="Proteomes" id="UP001497482"/>
    </source>
</evidence>
<feature type="compositionally biased region" description="Polar residues" evidence="1">
    <location>
        <begin position="302"/>
        <end position="322"/>
    </location>
</feature>
<feature type="region of interest" description="Disordered" evidence="1">
    <location>
        <begin position="685"/>
        <end position="741"/>
    </location>
</feature>
<dbReference type="AlphaFoldDB" id="A0AAV2LPQ2"/>
<feature type="compositionally biased region" description="Pro residues" evidence="1">
    <location>
        <begin position="430"/>
        <end position="450"/>
    </location>
</feature>
<feature type="compositionally biased region" description="Basic and acidic residues" evidence="1">
    <location>
        <begin position="708"/>
        <end position="741"/>
    </location>
</feature>
<feature type="compositionally biased region" description="Basic and acidic residues" evidence="1">
    <location>
        <begin position="261"/>
        <end position="280"/>
    </location>
</feature>